<organism evidence="2 3">
    <name type="scientific">Aphanothece hegewaldii CCALA 016</name>
    <dbReference type="NCBI Taxonomy" id="2107694"/>
    <lineage>
        <taxon>Bacteria</taxon>
        <taxon>Bacillati</taxon>
        <taxon>Cyanobacteriota</taxon>
        <taxon>Cyanophyceae</taxon>
        <taxon>Oscillatoriophycideae</taxon>
        <taxon>Chroococcales</taxon>
        <taxon>Aphanothecaceae</taxon>
        <taxon>Aphanothece</taxon>
    </lineage>
</organism>
<dbReference type="AlphaFoldDB" id="A0A2T1LSJ6"/>
<dbReference type="Proteomes" id="UP000239001">
    <property type="component" value="Unassembled WGS sequence"/>
</dbReference>
<protein>
    <submittedName>
        <fullName evidence="2">Uncharacterized protein</fullName>
    </submittedName>
</protein>
<keyword evidence="1" id="KW-1133">Transmembrane helix</keyword>
<keyword evidence="3" id="KW-1185">Reference proteome</keyword>
<reference evidence="2 3" key="1">
    <citation type="submission" date="2018-03" db="EMBL/GenBank/DDBJ databases">
        <title>The ancient ancestry and fast evolution of plastids.</title>
        <authorList>
            <person name="Moore K.R."/>
            <person name="Magnabosco C."/>
            <person name="Momper L."/>
            <person name="Gold D.A."/>
            <person name="Bosak T."/>
            <person name="Fournier G.P."/>
        </authorList>
    </citation>
    <scope>NUCLEOTIDE SEQUENCE [LARGE SCALE GENOMIC DNA]</scope>
    <source>
        <strain evidence="2 3">CCALA 016</strain>
    </source>
</reference>
<dbReference type="RefSeq" id="WP_106458826.1">
    <property type="nucleotide sequence ID" value="NZ_PXOH01000034.1"/>
</dbReference>
<dbReference type="EMBL" id="PXOH01000034">
    <property type="protein sequence ID" value="PSF33029.1"/>
    <property type="molecule type" value="Genomic_DNA"/>
</dbReference>
<sequence>MLTGPEFLTTFLYYFVCTALIVLLVISQGMEMSLDRSSYVIGMSAGLVAGLVGAYFNRSVTFSSSFKGNEKNFLKTFQKTLAEMGFEQNGQMEDFTIYTKSLFAGRVFVKTEKNTVTIVSRSSTVKRLQEELNLKSNNS</sequence>
<keyword evidence="1" id="KW-0472">Membrane</keyword>
<evidence type="ECO:0000313" key="3">
    <source>
        <dbReference type="Proteomes" id="UP000239001"/>
    </source>
</evidence>
<evidence type="ECO:0000313" key="2">
    <source>
        <dbReference type="EMBL" id="PSF33029.1"/>
    </source>
</evidence>
<evidence type="ECO:0000256" key="1">
    <source>
        <dbReference type="SAM" id="Phobius"/>
    </source>
</evidence>
<keyword evidence="1" id="KW-0812">Transmembrane</keyword>
<name>A0A2T1LSJ6_9CHRO</name>
<feature type="transmembrane region" description="Helical" evidence="1">
    <location>
        <begin position="38"/>
        <end position="56"/>
    </location>
</feature>
<feature type="transmembrane region" description="Helical" evidence="1">
    <location>
        <begin position="6"/>
        <end position="26"/>
    </location>
</feature>
<accession>A0A2T1LSJ6</accession>
<reference evidence="2 3" key="2">
    <citation type="submission" date="2018-03" db="EMBL/GenBank/DDBJ databases">
        <authorList>
            <person name="Keele B.F."/>
        </authorList>
    </citation>
    <scope>NUCLEOTIDE SEQUENCE [LARGE SCALE GENOMIC DNA]</scope>
    <source>
        <strain evidence="2 3">CCALA 016</strain>
    </source>
</reference>
<dbReference type="OrthoDB" id="572666at2"/>
<comment type="caution">
    <text evidence="2">The sequence shown here is derived from an EMBL/GenBank/DDBJ whole genome shotgun (WGS) entry which is preliminary data.</text>
</comment>
<gene>
    <name evidence="2" type="ORF">C7H19_20740</name>
</gene>
<proteinExistence type="predicted"/>